<dbReference type="EMBL" id="AAMIRC010000038">
    <property type="protein sequence ID" value="EDH7471910.1"/>
    <property type="molecule type" value="Genomic_DNA"/>
</dbReference>
<dbReference type="EMBL" id="AALGGH010000018">
    <property type="protein sequence ID" value="ECY9385906.1"/>
    <property type="molecule type" value="Genomic_DNA"/>
</dbReference>
<evidence type="ECO:0000313" key="8">
    <source>
        <dbReference type="EMBL" id="ECV5319054.1"/>
    </source>
</evidence>
<reference evidence="12" key="2">
    <citation type="submission" date="2018-07" db="EMBL/GenBank/DDBJ databases">
        <authorList>
            <consortium name="GenomeTrakr network: Whole genome sequencing for foodborne pathogen traceback"/>
        </authorList>
    </citation>
    <scope>NUCLEOTIDE SEQUENCE</scope>
    <source>
        <strain evidence="9">15MN00354</strain>
        <strain evidence="6">FSIS11812453</strain>
        <strain evidence="11">FSIS1700237</strain>
        <strain evidence="13">FSIS1702925</strain>
        <strain evidence="12">FSIS1710628</strain>
        <strain evidence="1">FSIS21822729</strain>
        <strain evidence="2">FSIS21923391</strain>
    </source>
</reference>
<gene>
    <name evidence="4" type="ORF">A3Y76_22305</name>
    <name evidence="5" type="ORF">A4R48_21390</name>
    <name evidence="9" type="ORF">AKH62_20485</name>
    <name evidence="10" type="ORF">AVL16_19915</name>
    <name evidence="12" type="ORF">B4W90_24050</name>
    <name evidence="11" type="ORF">B8Z46_20350</name>
    <name evidence="13" type="ORF">CHN22_21135</name>
    <name evidence="14" type="ORF">DD95_09390</name>
    <name evidence="8" type="ORF">DWU22_20740</name>
    <name evidence="7" type="ORF">DY580_17165</name>
    <name evidence="6" type="ORF">DYM27_21305</name>
    <name evidence="1" type="ORF">EHB09_22925</name>
    <name evidence="2" type="ORF">EVY71_16015</name>
    <name evidence="3" type="ORF">FQC24_21320</name>
</gene>
<dbReference type="EMBL" id="AAJASC010000024">
    <property type="protein sequence ID" value="ECK1399365.1"/>
    <property type="molecule type" value="Genomic_DNA"/>
</dbReference>
<evidence type="ECO:0000313" key="2">
    <source>
        <dbReference type="EMBL" id="ECB2817901.1"/>
    </source>
</evidence>
<evidence type="ECO:0000313" key="9">
    <source>
        <dbReference type="EMBL" id="ECX3062697.1"/>
    </source>
</evidence>
<reference evidence="4" key="3">
    <citation type="submission" date="2018-07" db="EMBL/GenBank/DDBJ databases">
        <authorList>
            <consortium name="NARMS: The National Antimicrobial Resistance Monitoring System"/>
        </authorList>
    </citation>
    <scope>NUCLEOTIDE SEQUENCE</scope>
    <source>
        <strain evidence="3">CVM N18S0806</strain>
        <strain evidence="4">CVM N56971F</strain>
        <strain evidence="8">FSIS11811627</strain>
        <strain evidence="7">FSIS11812714</strain>
        <strain evidence="10">FSIS1504253</strain>
        <strain evidence="5">FSIS1606077</strain>
    </source>
</reference>
<evidence type="ECO:0000313" key="10">
    <source>
        <dbReference type="EMBL" id="ECY9385906.1"/>
    </source>
</evidence>
<dbReference type="EMBL" id="AAHXBO010000024">
    <property type="protein sequence ID" value="ECB2817901.1"/>
    <property type="molecule type" value="Genomic_DNA"/>
</dbReference>
<dbReference type="EMBL" id="AAKMBA010000078">
    <property type="protein sequence ID" value="ECT2115912.1"/>
    <property type="molecule type" value="Genomic_DNA"/>
</dbReference>
<evidence type="ECO:0000313" key="13">
    <source>
        <dbReference type="EMBL" id="EDJ4180522.1"/>
    </source>
</evidence>
<dbReference type="AlphaFoldDB" id="A0A0W5THB5"/>
<evidence type="ECO:0000313" key="14">
    <source>
        <dbReference type="EMBL" id="KTZ13274.1"/>
    </source>
</evidence>
<dbReference type="EMBL" id="AAHSKS010000057">
    <property type="protein sequence ID" value="EBZ8376227.1"/>
    <property type="molecule type" value="Genomic_DNA"/>
</dbReference>
<dbReference type="EMBL" id="AAKMFH010000038">
    <property type="protein sequence ID" value="ECT2645463.1"/>
    <property type="molecule type" value="Genomic_DNA"/>
</dbReference>
<dbReference type="EMBL" id="AAMEWS010000019">
    <property type="protein sequence ID" value="EDG6486488.1"/>
    <property type="molecule type" value="Genomic_DNA"/>
</dbReference>
<evidence type="ECO:0000313" key="3">
    <source>
        <dbReference type="EMBL" id="ECK1399365.1"/>
    </source>
</evidence>
<dbReference type="EMBL" id="AAKJEM010000025">
    <property type="protein sequence ID" value="ECS3000026.1"/>
    <property type="molecule type" value="Genomic_DNA"/>
</dbReference>
<accession>A0A0W5THB5</accession>
<sequence length="253" mass="28923">MLDIFCSEFEEKRNKLKTYLESSGFLYRHSIIKKMSLLDGMDESQNFELLQAKQYNRDDIQCWEYISSKWTVVPIMMGSQSLKHFFTWNFKAAGIFQRYGKDMWDINKIIAVKSLLFASSVLGSCLGVAGYGPLLPSELALDKKKLTKKKQSARMGGISKAELYLPIKEETIRLLHQNVPVDGRWKNKTVAAKAIEADLVIFVQNLKSQNQNLDLNEEDIITVVKRWERNDERVKAAFEGTVKQKISGKKGSG</sequence>
<evidence type="ECO:0000313" key="1">
    <source>
        <dbReference type="EMBL" id="EBZ8376227.1"/>
    </source>
</evidence>
<dbReference type="RefSeq" id="WP_016246229.1">
    <property type="nucleotide sequence ID" value="NZ_CP063294.1"/>
</dbReference>
<evidence type="ECO:0000313" key="7">
    <source>
        <dbReference type="EMBL" id="ECT2645463.1"/>
    </source>
</evidence>
<proteinExistence type="predicted"/>
<dbReference type="EMBL" id="AAMOFR010000025">
    <property type="protein sequence ID" value="EDJ4180522.1"/>
    <property type="molecule type" value="Genomic_DNA"/>
</dbReference>
<evidence type="ECO:0000313" key="5">
    <source>
        <dbReference type="EMBL" id="ECS3688695.1"/>
    </source>
</evidence>
<reference evidence="14 15" key="1">
    <citation type="submission" date="2014-09" db="EMBL/GenBank/DDBJ databases">
        <title>Salmonella Genotype and Phenotype Association.</title>
        <authorList>
            <person name="Chen Y."/>
            <person name="Folster J."/>
            <person name="Ayers S."/>
            <person name="Kabera C."/>
            <person name="Li C."/>
            <person name="Mukherjee S."/>
            <person name="Lam C."/>
            <person name="Zhao S."/>
            <person name="McDermott P."/>
        </authorList>
    </citation>
    <scope>NUCLEOTIDE SEQUENCE [LARGE SCALE GENOMIC DNA]</scope>
    <source>
        <strain evidence="14 15">CVM N32045</strain>
    </source>
</reference>
<evidence type="ECO:0000313" key="6">
    <source>
        <dbReference type="EMBL" id="ECT2115912.1"/>
    </source>
</evidence>
<comment type="caution">
    <text evidence="12">The sequence shown here is derived from an EMBL/GenBank/DDBJ whole genome shotgun (WGS) entry which is preliminary data.</text>
</comment>
<dbReference type="EMBL" id="AAKSLO010000035">
    <property type="protein sequence ID" value="ECV5319054.1"/>
    <property type="molecule type" value="Genomic_DNA"/>
</dbReference>
<dbReference type="EMBL" id="AAKJJB010000026">
    <property type="protein sequence ID" value="ECS3688695.1"/>
    <property type="molecule type" value="Genomic_DNA"/>
</dbReference>
<protein>
    <submittedName>
        <fullName evidence="12">Uncharacterized protein</fullName>
    </submittedName>
</protein>
<evidence type="ECO:0000313" key="12">
    <source>
        <dbReference type="EMBL" id="EDH7471910.1"/>
    </source>
</evidence>
<dbReference type="EMBL" id="AAKYSK010000031">
    <property type="protein sequence ID" value="ECX3062697.1"/>
    <property type="molecule type" value="Genomic_DNA"/>
</dbReference>
<evidence type="ECO:0000313" key="4">
    <source>
        <dbReference type="EMBL" id="ECS3000026.1"/>
    </source>
</evidence>
<evidence type="ECO:0000313" key="15">
    <source>
        <dbReference type="Proteomes" id="UP000054461"/>
    </source>
</evidence>
<dbReference type="EMBL" id="JYVU01000020">
    <property type="protein sequence ID" value="KTZ13274.1"/>
    <property type="molecule type" value="Genomic_DNA"/>
</dbReference>
<name>A0A0W5THB5_SALTM</name>
<evidence type="ECO:0000313" key="11">
    <source>
        <dbReference type="EMBL" id="EDG6486488.1"/>
    </source>
</evidence>
<dbReference type="Proteomes" id="UP000054461">
    <property type="component" value="Unassembled WGS sequence"/>
</dbReference>
<organism evidence="12">
    <name type="scientific">Salmonella typhimurium</name>
    <dbReference type="NCBI Taxonomy" id="90371"/>
    <lineage>
        <taxon>Bacteria</taxon>
        <taxon>Pseudomonadati</taxon>
        <taxon>Pseudomonadota</taxon>
        <taxon>Gammaproteobacteria</taxon>
        <taxon>Enterobacterales</taxon>
        <taxon>Enterobacteriaceae</taxon>
        <taxon>Salmonella</taxon>
    </lineage>
</organism>